<accession>A0ABD0UE29</accession>
<comment type="function">
    <text evidence="12">CIPK serine-threonine protein kinases interact with CBL proteins. Binding of a CBL protein to the regulatory NAF domain of CIPK protein lead to the activation of the kinase in a calcium-dependent manner.</text>
</comment>
<dbReference type="FunFam" id="3.30.200.20:FF:000096">
    <property type="entry name" value="Non-specific serine/threonine protein kinase"/>
    <property type="match status" value="1"/>
</dbReference>
<dbReference type="FunFam" id="3.30.310.80:FF:000002">
    <property type="entry name" value="Non-specific serine/threonine protein kinase"/>
    <property type="match status" value="1"/>
</dbReference>
<dbReference type="PROSITE" id="PS50816">
    <property type="entry name" value="NAF"/>
    <property type="match status" value="1"/>
</dbReference>
<dbReference type="SUPFAM" id="SSF56112">
    <property type="entry name" value="Protein kinase-like (PK-like)"/>
    <property type="match status" value="1"/>
</dbReference>
<keyword evidence="5" id="KW-0808">Transferase</keyword>
<dbReference type="PANTHER" id="PTHR43895:SF123">
    <property type="entry name" value="NON-SPECIFIC SERINE_THREONINE PROTEIN KINASE"/>
    <property type="match status" value="1"/>
</dbReference>
<evidence type="ECO:0000256" key="5">
    <source>
        <dbReference type="ARBA" id="ARBA00022679"/>
    </source>
</evidence>
<dbReference type="CDD" id="cd14663">
    <property type="entry name" value="STKc_SnRK3"/>
    <property type="match status" value="1"/>
</dbReference>
<evidence type="ECO:0000256" key="3">
    <source>
        <dbReference type="ARBA" id="ARBA00012513"/>
    </source>
</evidence>
<dbReference type="InterPro" id="IPR018451">
    <property type="entry name" value="NAF/FISL_domain"/>
</dbReference>
<dbReference type="InterPro" id="IPR004041">
    <property type="entry name" value="NAF_dom"/>
</dbReference>
<proteinExistence type="inferred from homology"/>
<evidence type="ECO:0000256" key="13">
    <source>
        <dbReference type="PROSITE-ProRule" id="PRU10141"/>
    </source>
</evidence>
<evidence type="ECO:0000256" key="1">
    <source>
        <dbReference type="ARBA" id="ARBA00001936"/>
    </source>
</evidence>
<dbReference type="PROSITE" id="PS50011">
    <property type="entry name" value="PROTEIN_KINASE_DOM"/>
    <property type="match status" value="1"/>
</dbReference>
<dbReference type="InterPro" id="IPR011009">
    <property type="entry name" value="Kinase-like_dom_sf"/>
</dbReference>
<dbReference type="PROSITE" id="PS00107">
    <property type="entry name" value="PROTEIN_KINASE_ATP"/>
    <property type="match status" value="1"/>
</dbReference>
<evidence type="ECO:0000256" key="7">
    <source>
        <dbReference type="ARBA" id="ARBA00022777"/>
    </source>
</evidence>
<keyword evidence="4" id="KW-0723">Serine/threonine-protein kinase</keyword>
<evidence type="ECO:0000313" key="16">
    <source>
        <dbReference type="EMBL" id="KAL0911065.1"/>
    </source>
</evidence>
<gene>
    <name evidence="16" type="ORF">M5K25_019173</name>
</gene>
<evidence type="ECO:0000259" key="14">
    <source>
        <dbReference type="PROSITE" id="PS50011"/>
    </source>
</evidence>
<dbReference type="EMBL" id="JANQDX010000015">
    <property type="protein sequence ID" value="KAL0911065.1"/>
    <property type="molecule type" value="Genomic_DNA"/>
</dbReference>
<comment type="caution">
    <text evidence="16">The sequence shown here is derived from an EMBL/GenBank/DDBJ whole genome shotgun (WGS) entry which is preliminary data.</text>
</comment>
<dbReference type="Gene3D" id="3.30.310.80">
    <property type="entry name" value="Kinase associated domain 1, KA1"/>
    <property type="match status" value="1"/>
</dbReference>
<evidence type="ECO:0000256" key="4">
    <source>
        <dbReference type="ARBA" id="ARBA00022527"/>
    </source>
</evidence>
<dbReference type="InterPro" id="IPR000719">
    <property type="entry name" value="Prot_kinase_dom"/>
</dbReference>
<dbReference type="FunFam" id="1.10.510.10:FF:000571">
    <property type="entry name" value="Maternal embryonic leucine zipper kinase"/>
    <property type="match status" value="2"/>
</dbReference>
<protein>
    <recommendedName>
        <fullName evidence="3">non-specific serine/threonine protein kinase</fullName>
        <ecNumber evidence="3">2.7.11.1</ecNumber>
    </recommendedName>
</protein>
<dbReference type="PANTHER" id="PTHR43895">
    <property type="entry name" value="CALCIUM/CALMODULIN-DEPENDENT PROTEIN KINASE KINASE-RELATED"/>
    <property type="match status" value="1"/>
</dbReference>
<name>A0ABD0UE29_DENTH</name>
<comment type="similarity">
    <text evidence="2">Belongs to the protein kinase superfamily. CAMK Ser/Thr protein kinase family. SNF1 subfamily.</text>
</comment>
<dbReference type="GO" id="GO:0004674">
    <property type="term" value="F:protein serine/threonine kinase activity"/>
    <property type="evidence" value="ECO:0007669"/>
    <property type="project" value="UniProtKB-KW"/>
</dbReference>
<dbReference type="GO" id="GO:0005524">
    <property type="term" value="F:ATP binding"/>
    <property type="evidence" value="ECO:0007669"/>
    <property type="project" value="UniProtKB-UniRule"/>
</dbReference>
<evidence type="ECO:0000256" key="11">
    <source>
        <dbReference type="ARBA" id="ARBA00048679"/>
    </source>
</evidence>
<feature type="domain" description="NAF" evidence="15">
    <location>
        <begin position="332"/>
        <end position="356"/>
    </location>
</feature>
<dbReference type="AlphaFoldDB" id="A0ABD0UE29"/>
<dbReference type="EC" id="2.7.11.1" evidence="3"/>
<dbReference type="InterPro" id="IPR017441">
    <property type="entry name" value="Protein_kinase_ATP_BS"/>
</dbReference>
<evidence type="ECO:0000256" key="6">
    <source>
        <dbReference type="ARBA" id="ARBA00022741"/>
    </source>
</evidence>
<feature type="binding site" evidence="13">
    <location>
        <position position="41"/>
    </location>
    <ligand>
        <name>ATP</name>
        <dbReference type="ChEBI" id="CHEBI:30616"/>
    </ligand>
</feature>
<keyword evidence="7" id="KW-0418">Kinase</keyword>
<dbReference type="Gene3D" id="3.30.200.20">
    <property type="entry name" value="Phosphorylase Kinase, domain 1"/>
    <property type="match status" value="1"/>
</dbReference>
<dbReference type="CDD" id="cd12195">
    <property type="entry name" value="CIPK_C"/>
    <property type="match status" value="1"/>
</dbReference>
<dbReference type="Proteomes" id="UP001552299">
    <property type="component" value="Unassembled WGS sequence"/>
</dbReference>
<evidence type="ECO:0000256" key="9">
    <source>
        <dbReference type="ARBA" id="ARBA00023211"/>
    </source>
</evidence>
<evidence type="ECO:0000259" key="15">
    <source>
        <dbReference type="PROSITE" id="PS50816"/>
    </source>
</evidence>
<reference evidence="16 17" key="1">
    <citation type="journal article" date="2024" name="Plant Biotechnol. J.">
        <title>Dendrobium thyrsiflorum genome and its molecular insights into genes involved in important horticultural traits.</title>
        <authorList>
            <person name="Chen B."/>
            <person name="Wang J.Y."/>
            <person name="Zheng P.J."/>
            <person name="Li K.L."/>
            <person name="Liang Y.M."/>
            <person name="Chen X.F."/>
            <person name="Zhang C."/>
            <person name="Zhao X."/>
            <person name="He X."/>
            <person name="Zhang G.Q."/>
            <person name="Liu Z.J."/>
            <person name="Xu Q."/>
        </authorList>
    </citation>
    <scope>NUCLEOTIDE SEQUENCE [LARGE SCALE GENOMIC DNA]</scope>
    <source>
        <strain evidence="16">GZMU011</strain>
    </source>
</reference>
<feature type="domain" description="Protein kinase" evidence="14">
    <location>
        <begin position="12"/>
        <end position="293"/>
    </location>
</feature>
<comment type="cofactor">
    <cofactor evidence="1">
        <name>Mn(2+)</name>
        <dbReference type="ChEBI" id="CHEBI:29035"/>
    </cofactor>
</comment>
<dbReference type="Pfam" id="PF03822">
    <property type="entry name" value="NAF"/>
    <property type="match status" value="1"/>
</dbReference>
<dbReference type="Pfam" id="PF00069">
    <property type="entry name" value="Pkinase"/>
    <property type="match status" value="2"/>
</dbReference>
<evidence type="ECO:0000256" key="12">
    <source>
        <dbReference type="ARBA" id="ARBA00058225"/>
    </source>
</evidence>
<comment type="catalytic activity">
    <reaction evidence="10">
        <text>L-threonyl-[protein] + ATP = O-phospho-L-threonyl-[protein] + ADP + H(+)</text>
        <dbReference type="Rhea" id="RHEA:46608"/>
        <dbReference type="Rhea" id="RHEA-COMP:11060"/>
        <dbReference type="Rhea" id="RHEA-COMP:11605"/>
        <dbReference type="ChEBI" id="CHEBI:15378"/>
        <dbReference type="ChEBI" id="CHEBI:30013"/>
        <dbReference type="ChEBI" id="CHEBI:30616"/>
        <dbReference type="ChEBI" id="CHEBI:61977"/>
        <dbReference type="ChEBI" id="CHEBI:456216"/>
        <dbReference type="EC" id="2.7.11.1"/>
    </reaction>
</comment>
<keyword evidence="17" id="KW-1185">Reference proteome</keyword>
<comment type="catalytic activity">
    <reaction evidence="11">
        <text>L-seryl-[protein] + ATP = O-phospho-L-seryl-[protein] + ADP + H(+)</text>
        <dbReference type="Rhea" id="RHEA:17989"/>
        <dbReference type="Rhea" id="RHEA-COMP:9863"/>
        <dbReference type="Rhea" id="RHEA-COMP:11604"/>
        <dbReference type="ChEBI" id="CHEBI:15378"/>
        <dbReference type="ChEBI" id="CHEBI:29999"/>
        <dbReference type="ChEBI" id="CHEBI:30616"/>
        <dbReference type="ChEBI" id="CHEBI:83421"/>
        <dbReference type="ChEBI" id="CHEBI:456216"/>
        <dbReference type="EC" id="2.7.11.1"/>
    </reaction>
</comment>
<keyword evidence="9" id="KW-0464">Manganese</keyword>
<keyword evidence="8 13" id="KW-0067">ATP-binding</keyword>
<sequence>MSSTARMRVGRYEIGRTLGEGSFAKVKFARNVETGENVAIKILDKEKVLLHKMVGQIKREISTMKLIRHPNVIRMYEVMASKTKIYIVLELVTGGELFDKIARSGRLKEDEARKYFQQLINAVDYCHSRGVYHRDLKVPFIPTKPHRSIPPPPPFHTQTFSNSPENLLLDVNGLLKVSDFGLSALPQQVREDGLLHTTCGTPNYVAPEVINNKGYDGAKADLWSCGVILFILMAGYLPFEDSNLMILYKKIFKADFTCPAWFSTSVKKLIKRILDPNPQTRMTMAEVLENEWFKKGYQPPSFETAEISLDDVNAIFDESEESANLVVEQRVERPSQMNAFELISTSQGLNLGSLFEKQMGLVQRETRFASKLPAEEILSKIEEAAKPLGFNSEKRNYKLKLEGEKSGRKGPLAIATEVFEVAPSLNMVEVRKARGDTLEFHKFYKNISAGLKDIIWKT</sequence>
<organism evidence="16 17">
    <name type="scientific">Dendrobium thyrsiflorum</name>
    <name type="common">Pinecone-like raceme dendrobium</name>
    <name type="synonym">Orchid</name>
    <dbReference type="NCBI Taxonomy" id="117978"/>
    <lineage>
        <taxon>Eukaryota</taxon>
        <taxon>Viridiplantae</taxon>
        <taxon>Streptophyta</taxon>
        <taxon>Embryophyta</taxon>
        <taxon>Tracheophyta</taxon>
        <taxon>Spermatophyta</taxon>
        <taxon>Magnoliopsida</taxon>
        <taxon>Liliopsida</taxon>
        <taxon>Asparagales</taxon>
        <taxon>Orchidaceae</taxon>
        <taxon>Epidendroideae</taxon>
        <taxon>Malaxideae</taxon>
        <taxon>Dendrobiinae</taxon>
        <taxon>Dendrobium</taxon>
    </lineage>
</organism>
<keyword evidence="6 13" id="KW-0547">Nucleotide-binding</keyword>
<evidence type="ECO:0000256" key="10">
    <source>
        <dbReference type="ARBA" id="ARBA00047899"/>
    </source>
</evidence>
<evidence type="ECO:0000256" key="8">
    <source>
        <dbReference type="ARBA" id="ARBA00022840"/>
    </source>
</evidence>
<evidence type="ECO:0000313" key="17">
    <source>
        <dbReference type="Proteomes" id="UP001552299"/>
    </source>
</evidence>
<dbReference type="Gene3D" id="1.10.510.10">
    <property type="entry name" value="Transferase(Phosphotransferase) domain 1"/>
    <property type="match status" value="1"/>
</dbReference>
<evidence type="ECO:0000256" key="2">
    <source>
        <dbReference type="ARBA" id="ARBA00006234"/>
    </source>
</evidence>